<feature type="transmembrane region" description="Helical" evidence="1">
    <location>
        <begin position="323"/>
        <end position="340"/>
    </location>
</feature>
<dbReference type="PANTHER" id="PTHR11328:SF24">
    <property type="entry name" value="MAJOR FACILITATOR SUPERFAMILY (MFS) PROFILE DOMAIN-CONTAINING PROTEIN"/>
    <property type="match status" value="1"/>
</dbReference>
<dbReference type="GO" id="GO:0006814">
    <property type="term" value="P:sodium ion transport"/>
    <property type="evidence" value="ECO:0007669"/>
    <property type="project" value="InterPro"/>
</dbReference>
<dbReference type="InterPro" id="IPR039672">
    <property type="entry name" value="MFS_2"/>
</dbReference>
<proteinExistence type="predicted"/>
<dbReference type="CDD" id="cd17332">
    <property type="entry name" value="MFS_MelB_like"/>
    <property type="match status" value="1"/>
</dbReference>
<reference evidence="3" key="2">
    <citation type="submission" date="2015-05" db="EMBL/GenBank/DDBJ databases">
        <title>Complete genome sequence of Corynebacterium uterequi DSM 45634, isolated from the uterus of a maiden mare.</title>
        <authorList>
            <person name="Ruckert C."/>
            <person name="Albersmeier A."/>
            <person name="Winkler A."/>
            <person name="Tauch A."/>
        </authorList>
    </citation>
    <scope>NUCLEOTIDE SEQUENCE [LARGE SCALE GENOMIC DNA]</scope>
    <source>
        <strain evidence="3">DSM 45634</strain>
    </source>
</reference>
<feature type="transmembrane region" description="Helical" evidence="1">
    <location>
        <begin position="58"/>
        <end position="79"/>
    </location>
</feature>
<dbReference type="GO" id="GO:0015293">
    <property type="term" value="F:symporter activity"/>
    <property type="evidence" value="ECO:0007669"/>
    <property type="project" value="InterPro"/>
</dbReference>
<dbReference type="Gene3D" id="1.20.1250.20">
    <property type="entry name" value="MFS general substrate transporter like domains"/>
    <property type="match status" value="2"/>
</dbReference>
<feature type="transmembrane region" description="Helical" evidence="1">
    <location>
        <begin position="210"/>
        <end position="230"/>
    </location>
</feature>
<feature type="transmembrane region" description="Helical" evidence="1">
    <location>
        <begin position="108"/>
        <end position="130"/>
    </location>
</feature>
<feature type="transmembrane region" description="Helical" evidence="1">
    <location>
        <begin position="434"/>
        <end position="454"/>
    </location>
</feature>
<dbReference type="SUPFAM" id="SSF103473">
    <property type="entry name" value="MFS general substrate transporter"/>
    <property type="match status" value="1"/>
</dbReference>
<dbReference type="SUPFAM" id="SSF52540">
    <property type="entry name" value="P-loop containing nucleoside triphosphate hydrolases"/>
    <property type="match status" value="1"/>
</dbReference>
<dbReference type="Proteomes" id="UP000035548">
    <property type="component" value="Chromosome"/>
</dbReference>
<dbReference type="PANTHER" id="PTHR11328">
    <property type="entry name" value="MAJOR FACILITATOR SUPERFAMILY DOMAIN-CONTAINING PROTEIN"/>
    <property type="match status" value="1"/>
</dbReference>
<feature type="transmembrane region" description="Helical" evidence="1">
    <location>
        <begin position="136"/>
        <end position="158"/>
    </location>
</feature>
<dbReference type="Pfam" id="PF13347">
    <property type="entry name" value="MFS_2"/>
    <property type="match status" value="1"/>
</dbReference>
<reference evidence="2 3" key="1">
    <citation type="journal article" date="2015" name="Genome Announc.">
        <title>Virulence Factor Genes Detected in the Complete Genome Sequence of Corynebacterium uterequi DSM 45634, Isolated from the Uterus of a Maiden Mare.</title>
        <authorList>
            <person name="Ruckert C."/>
            <person name="Kriete M."/>
            <person name="Jaenicke S."/>
            <person name="Winkler A."/>
            <person name="Tauch A."/>
        </authorList>
    </citation>
    <scope>NUCLEOTIDE SEQUENCE [LARGE SCALE GENOMIC DNA]</scope>
    <source>
        <strain evidence="2 3">DSM 45634</strain>
    </source>
</reference>
<evidence type="ECO:0000313" key="3">
    <source>
        <dbReference type="Proteomes" id="UP000035548"/>
    </source>
</evidence>
<feature type="transmembrane region" description="Helical" evidence="1">
    <location>
        <begin position="290"/>
        <end position="311"/>
    </location>
</feature>
<sequence>MPVFAASLVIPYEENSVSTTTAPAKATANGQMPSHRVLTYSFGDIANNLSFMMTSMFLIVYMTDIVGLSAGAAGAIYGITKIWAGATDLFVGSQADKVNTKWGRLRPFLLFGSTPLAVVFVLLFSTPAGLSPTGALVWIFLLDAAFQLCYSLVNIPYGSLASSMTQDPVDRSKLSGSRSIASSLAGVALAWVVSPQFQDLSDVSKARTQFTYTCIILAVIAVILYLICFANSREVVPRSAGKISFGQTFSMLKQNKPLKILLLMGLFFLTSNFVFNAIAIFYVREIIGNAGFFAIVQLSLTAGTVLFASFAPTITRRFGKRNGYVLACILAIIGYTMVAVMPGGNYTLAVIAWFFLGLGTGGSNAMMFSMQADTVDYGEWKSNIRSEGGSYSILSFTRKVGQGVGGWLGGAVIGWYGYSQGVEITEHVEQGLRIATGAIPAVLAVVAALIAWFYPLSGAKHSEIIDELTERRTQASIAGSKGVDADATRVHEDSITGDGRTTLMRRAGEHNPPIITLFGQRGSGATEIGPMVADMLGVNYIDQAMSSKELSQVDKTALLSDSAFNRWMRTLSYSGTSTADLAVALDSAHNRQVAQGNVDQVLADVENGGVILGRNGALILGSVVGTLHVRLVAPMERRVERVMHKTGFSASDAAEQCEIEDRLRREISYKLHKWDPTDDEAYDLVINTASTTYKQVAELIVEMYRSKYPENVSS</sequence>
<dbReference type="PATRIC" id="fig|1072256.5.peg.1733"/>
<dbReference type="Pfam" id="PF13189">
    <property type="entry name" value="Cytidylate_kin2"/>
    <property type="match status" value="1"/>
</dbReference>
<keyword evidence="1" id="KW-0472">Membrane</keyword>
<keyword evidence="3" id="KW-1185">Reference proteome</keyword>
<feature type="transmembrane region" description="Helical" evidence="1">
    <location>
        <begin position="179"/>
        <end position="198"/>
    </location>
</feature>
<accession>A0A0G3HIH9</accession>
<evidence type="ECO:0000313" key="2">
    <source>
        <dbReference type="EMBL" id="AKK11733.1"/>
    </source>
</evidence>
<dbReference type="NCBIfam" id="TIGR00792">
    <property type="entry name" value="gph"/>
    <property type="match status" value="1"/>
</dbReference>
<feature type="transmembrane region" description="Helical" evidence="1">
    <location>
        <begin position="260"/>
        <end position="284"/>
    </location>
</feature>
<gene>
    <name evidence="2" type="ORF">CUTER_08765</name>
</gene>
<dbReference type="STRING" id="1072256.CUTER_08765"/>
<dbReference type="Gene3D" id="3.40.50.300">
    <property type="entry name" value="P-loop containing nucleotide triphosphate hydrolases"/>
    <property type="match status" value="1"/>
</dbReference>
<dbReference type="GO" id="GO:0005886">
    <property type="term" value="C:plasma membrane"/>
    <property type="evidence" value="ECO:0007669"/>
    <property type="project" value="TreeGrafter"/>
</dbReference>
<protein>
    <submittedName>
        <fullName evidence="2">Glycoside/pentoside/hexuronide transporter</fullName>
    </submittedName>
</protein>
<dbReference type="GO" id="GO:0008643">
    <property type="term" value="P:carbohydrate transport"/>
    <property type="evidence" value="ECO:0007669"/>
    <property type="project" value="InterPro"/>
</dbReference>
<dbReference type="InterPro" id="IPR027417">
    <property type="entry name" value="P-loop_NTPase"/>
</dbReference>
<evidence type="ECO:0000256" key="1">
    <source>
        <dbReference type="SAM" id="Phobius"/>
    </source>
</evidence>
<name>A0A0G3HIH9_9CORY</name>
<organism evidence="2 3">
    <name type="scientific">Corynebacterium uterequi</name>
    <dbReference type="NCBI Taxonomy" id="1072256"/>
    <lineage>
        <taxon>Bacteria</taxon>
        <taxon>Bacillati</taxon>
        <taxon>Actinomycetota</taxon>
        <taxon>Actinomycetes</taxon>
        <taxon>Mycobacteriales</taxon>
        <taxon>Corynebacteriaceae</taxon>
        <taxon>Corynebacterium</taxon>
    </lineage>
</organism>
<dbReference type="InterPro" id="IPR036259">
    <property type="entry name" value="MFS_trans_sf"/>
</dbReference>
<dbReference type="EMBL" id="CP011546">
    <property type="protein sequence ID" value="AKK11733.1"/>
    <property type="molecule type" value="Genomic_DNA"/>
</dbReference>
<keyword evidence="1" id="KW-1133">Transmembrane helix</keyword>
<dbReference type="InterPro" id="IPR001927">
    <property type="entry name" value="Na/Gal_symport"/>
</dbReference>
<keyword evidence="1" id="KW-0812">Transmembrane</keyword>
<dbReference type="KEGG" id="cut:CUTER_08765"/>
<feature type="transmembrane region" description="Helical" evidence="1">
    <location>
        <begin position="346"/>
        <end position="368"/>
    </location>
</feature>
<dbReference type="AlphaFoldDB" id="A0A0G3HIH9"/>